<feature type="binding site" evidence="14">
    <location>
        <position position="771"/>
    </location>
    <ligand>
        <name>substrate</name>
    </ligand>
</feature>
<evidence type="ECO:0000256" key="14">
    <source>
        <dbReference type="PIRSR" id="PIRSR000853-2"/>
    </source>
</evidence>
<dbReference type="Pfam" id="PF02896">
    <property type="entry name" value="PEP-utilizers_C"/>
    <property type="match status" value="1"/>
</dbReference>
<dbReference type="Gene3D" id="1.10.189.10">
    <property type="entry name" value="Pyruvate Phosphate Dikinase, domain 2"/>
    <property type="match status" value="1"/>
</dbReference>
<keyword evidence="10" id="KW-0067">ATP-binding</keyword>
<protein>
    <recommendedName>
        <fullName evidence="5 12">Pyruvate, phosphate dikinase</fullName>
        <ecNumber evidence="4 12">2.7.9.1</ecNumber>
    </recommendedName>
</protein>
<feature type="binding site" evidence="15">
    <location>
        <position position="749"/>
    </location>
    <ligand>
        <name>Mg(2+)</name>
        <dbReference type="ChEBI" id="CHEBI:18420"/>
    </ligand>
</feature>
<dbReference type="InterPro" id="IPR008279">
    <property type="entry name" value="PEP-util_enz_mobile_dom"/>
</dbReference>
<keyword evidence="7 15" id="KW-0479">Metal-binding</keyword>
<keyword evidence="8" id="KW-0547">Nucleotide-binding</keyword>
<dbReference type="PANTHER" id="PTHR22931">
    <property type="entry name" value="PHOSPHOENOLPYRUVATE DIKINASE-RELATED"/>
    <property type="match status" value="1"/>
</dbReference>
<evidence type="ECO:0000256" key="3">
    <source>
        <dbReference type="ARBA" id="ARBA00007837"/>
    </source>
</evidence>
<evidence type="ECO:0000256" key="13">
    <source>
        <dbReference type="PIRSR" id="PIRSR000853-1"/>
    </source>
</evidence>
<proteinExistence type="inferred from homology"/>
<dbReference type="AlphaFoldDB" id="A0AAJ1IDA3"/>
<dbReference type="Pfam" id="PF00391">
    <property type="entry name" value="PEP-utilizers"/>
    <property type="match status" value="1"/>
</dbReference>
<dbReference type="InterPro" id="IPR018274">
    <property type="entry name" value="PEP_util_AS"/>
</dbReference>
<feature type="binding site" evidence="14">
    <location>
        <position position="770"/>
    </location>
    <ligand>
        <name>substrate</name>
    </ligand>
</feature>
<name>A0AAJ1IDA3_9SPIO</name>
<dbReference type="SUPFAM" id="SSF56059">
    <property type="entry name" value="Glutathione synthetase ATP-binding domain-like"/>
    <property type="match status" value="1"/>
</dbReference>
<dbReference type="InterPro" id="IPR015813">
    <property type="entry name" value="Pyrv/PenolPyrv_kinase-like_dom"/>
</dbReference>
<keyword evidence="6" id="KW-0808">Transferase</keyword>
<comment type="similarity">
    <text evidence="3 12">Belongs to the PEP-utilizing enzyme family.</text>
</comment>
<dbReference type="GO" id="GO:0050242">
    <property type="term" value="F:pyruvate, phosphate dikinase activity"/>
    <property type="evidence" value="ECO:0007669"/>
    <property type="project" value="UniProtKB-UniRule"/>
</dbReference>
<evidence type="ECO:0000256" key="5">
    <source>
        <dbReference type="ARBA" id="ARBA00020138"/>
    </source>
</evidence>
<dbReference type="Gene3D" id="3.30.1490.20">
    <property type="entry name" value="ATP-grasp fold, A domain"/>
    <property type="match status" value="1"/>
</dbReference>
<feature type="binding site" evidence="14">
    <location>
        <position position="749"/>
    </location>
    <ligand>
        <name>substrate</name>
    </ligand>
</feature>
<feature type="binding site" evidence="14">
    <location>
        <position position="773"/>
    </location>
    <ligand>
        <name>substrate</name>
    </ligand>
</feature>
<evidence type="ECO:0000259" key="17">
    <source>
        <dbReference type="Pfam" id="PF02896"/>
    </source>
</evidence>
<accession>A0AAJ1IDA3</accession>
<dbReference type="PROSITE" id="PS00742">
    <property type="entry name" value="PEP_ENZYMES_2"/>
    <property type="match status" value="1"/>
</dbReference>
<evidence type="ECO:0000313" key="18">
    <source>
        <dbReference type="EMBL" id="MDC7227197.1"/>
    </source>
</evidence>
<dbReference type="InterPro" id="IPR040442">
    <property type="entry name" value="Pyrv_kinase-like_dom_sf"/>
</dbReference>
<feature type="domain" description="PEP-utilising enzyme mobile" evidence="16">
    <location>
        <begin position="410"/>
        <end position="482"/>
    </location>
</feature>
<dbReference type="InterPro" id="IPR000121">
    <property type="entry name" value="PEP_util_C"/>
</dbReference>
<dbReference type="GO" id="GO:0046872">
    <property type="term" value="F:metal ion binding"/>
    <property type="evidence" value="ECO:0007669"/>
    <property type="project" value="UniProtKB-UniRule"/>
</dbReference>
<dbReference type="InterPro" id="IPR023151">
    <property type="entry name" value="PEP_util_CS"/>
</dbReference>
<comment type="caution">
    <text evidence="18">The sequence shown here is derived from an EMBL/GenBank/DDBJ whole genome shotgun (WGS) entry which is preliminary data.</text>
</comment>
<dbReference type="EMBL" id="JAQQAL010000022">
    <property type="protein sequence ID" value="MDC7227197.1"/>
    <property type="molecule type" value="Genomic_DNA"/>
</dbReference>
<evidence type="ECO:0000256" key="1">
    <source>
        <dbReference type="ARBA" id="ARBA00001946"/>
    </source>
</evidence>
<dbReference type="SUPFAM" id="SSF52009">
    <property type="entry name" value="Phosphohistidine domain"/>
    <property type="match status" value="1"/>
</dbReference>
<keyword evidence="9" id="KW-0418">Kinase</keyword>
<feature type="binding site" evidence="14">
    <location>
        <position position="772"/>
    </location>
    <ligand>
        <name>substrate</name>
    </ligand>
</feature>
<evidence type="ECO:0000256" key="11">
    <source>
        <dbReference type="ARBA" id="ARBA00022842"/>
    </source>
</evidence>
<organism evidence="18 19">
    <name type="scientific">Candidatus Thalassospirochaeta sargassi</name>
    <dbReference type="NCBI Taxonomy" id="3119039"/>
    <lineage>
        <taxon>Bacteria</taxon>
        <taxon>Pseudomonadati</taxon>
        <taxon>Spirochaetota</taxon>
        <taxon>Spirochaetia</taxon>
        <taxon>Spirochaetales</taxon>
        <taxon>Spirochaetaceae</taxon>
        <taxon>Candidatus Thalassospirochaeta</taxon>
    </lineage>
</organism>
<dbReference type="Gene3D" id="3.30.470.20">
    <property type="entry name" value="ATP-grasp fold, B domain"/>
    <property type="match status" value="1"/>
</dbReference>
<sequence>MDIKKNTYFITNKASAKKLPESSLIGIRGKQAYDLIKMDLPVVPGFIINTDISSKIQKEENLIDNFKQFFDYYKKLSGKVFDSPDNPMLLKIVMSSNLAIASYPTLHNFGLAENTFEGFSKFVGEDFANHEILFMLNGYLQVELRIAELLEDNKTIDKYRKSLSKLKILNTDKKIDYTKIISGFKNELDPALFRSATEQLELVLKRISYLIELEDTEDIGVAILVQPMVYGNYGKDSYSGNFTTRNAITGEGNITGEFFKNKFNSAEFSGKPIKNIDKKYFNEFVDIASKLEVEYHEIRKVGFTIESGRLSLINQNPINEKSTRADIKLLLDLNNKKAISDKDVINGIKPGQLNELLHPVIDLTSVKNFKKVEGGISGAPGAAIGRVFFSTEALLDEYKTARLNDKDDRLILCLVSSFAEDVKAIEVASGVLSSEGGYSAHASVVARQYGKVSLVNPALKISGKKALIGGMTIKEGDTITLNVPDFSEPSIYFGEAGLIQPDPSKNGLIEFSKIVKKNISNFEIRANCDKASDAKLALAFGADGIGLCRTEHMFFDESRINVFREMIFSEDDKKRKAVLKKLKTMQKKDFTELFKVMDGKEVNIRLLDSPLHEFLPHNPSEIKTFLDYMKKSTGKPFTEKMFKEKAEAFREFNPMLGHRGCRIAVSYPEIYQMQVEAVFEAAYELQAKKIKVKPEIMVPIIMNEAELKMIVYGKKIEGSQYPGLIDVEKETRLRMKAKPIDFKVGTMIELPAAALSAGNIARYAEFFSFGTNDLTQTTLGLSRDDFTSFMPDYTLYDILSGNPFRTLEKPVKELIARAIQRGTITRPDLLKGLCGEHGAAPENIEFCIDVGLDYVSCSTYSVPIAALSAAQVLLKRSE</sequence>
<dbReference type="InterPro" id="IPR010121">
    <property type="entry name" value="Pyruvate_phosphate_dikinase"/>
</dbReference>
<feature type="binding site" evidence="14">
    <location>
        <position position="549"/>
    </location>
    <ligand>
        <name>substrate</name>
    </ligand>
</feature>
<keyword evidence="11 15" id="KW-0460">Magnesium</keyword>
<feature type="binding site" evidence="15">
    <location>
        <position position="773"/>
    </location>
    <ligand>
        <name>Mg(2+)</name>
        <dbReference type="ChEBI" id="CHEBI:18420"/>
    </ligand>
</feature>
<evidence type="ECO:0000259" key="16">
    <source>
        <dbReference type="Pfam" id="PF00391"/>
    </source>
</evidence>
<dbReference type="InterPro" id="IPR036637">
    <property type="entry name" value="Phosphohistidine_dom_sf"/>
</dbReference>
<evidence type="ECO:0000256" key="8">
    <source>
        <dbReference type="ARBA" id="ARBA00022741"/>
    </source>
</evidence>
<dbReference type="PANTHER" id="PTHR22931:SF9">
    <property type="entry name" value="PYRUVATE, PHOSPHATE DIKINASE 1, CHLOROPLASTIC"/>
    <property type="match status" value="1"/>
</dbReference>
<feature type="active site" description="Tele-phosphohistidine intermediate" evidence="13">
    <location>
        <position position="441"/>
    </location>
</feature>
<reference evidence="18 19" key="1">
    <citation type="submission" date="2022-12" db="EMBL/GenBank/DDBJ databases">
        <title>Metagenome assembled genome from gulf of manar.</title>
        <authorList>
            <person name="Kohli P."/>
            <person name="Pk S."/>
            <person name="Venkata Ramana C."/>
            <person name="Sasikala C."/>
        </authorList>
    </citation>
    <scope>NUCLEOTIDE SEQUENCE [LARGE SCALE GENOMIC DNA]</scope>
    <source>
        <strain evidence="18">JB008</strain>
    </source>
</reference>
<evidence type="ECO:0000256" key="12">
    <source>
        <dbReference type="PIRNR" id="PIRNR000853"/>
    </source>
</evidence>
<dbReference type="Gene3D" id="1.20.80.30">
    <property type="match status" value="1"/>
</dbReference>
<evidence type="ECO:0000256" key="7">
    <source>
        <dbReference type="ARBA" id="ARBA00022723"/>
    </source>
</evidence>
<evidence type="ECO:0000256" key="2">
    <source>
        <dbReference type="ARBA" id="ARBA00003144"/>
    </source>
</evidence>
<evidence type="ECO:0000256" key="6">
    <source>
        <dbReference type="ARBA" id="ARBA00022679"/>
    </source>
</evidence>
<dbReference type="InterPro" id="IPR013815">
    <property type="entry name" value="ATP_grasp_subdomain_1"/>
</dbReference>
<dbReference type="PIRSF" id="PIRSF000853">
    <property type="entry name" value="PPDK"/>
    <property type="match status" value="1"/>
</dbReference>
<dbReference type="Gene3D" id="3.50.30.10">
    <property type="entry name" value="Phosphohistidine domain"/>
    <property type="match status" value="1"/>
</dbReference>
<comment type="catalytic activity">
    <reaction evidence="12">
        <text>pyruvate + phosphate + ATP = phosphoenolpyruvate + AMP + diphosphate + H(+)</text>
        <dbReference type="Rhea" id="RHEA:10756"/>
        <dbReference type="ChEBI" id="CHEBI:15361"/>
        <dbReference type="ChEBI" id="CHEBI:15378"/>
        <dbReference type="ChEBI" id="CHEBI:30616"/>
        <dbReference type="ChEBI" id="CHEBI:33019"/>
        <dbReference type="ChEBI" id="CHEBI:43474"/>
        <dbReference type="ChEBI" id="CHEBI:58702"/>
        <dbReference type="ChEBI" id="CHEBI:456215"/>
        <dbReference type="EC" id="2.7.9.1"/>
    </reaction>
</comment>
<dbReference type="Proteomes" id="UP001221217">
    <property type="component" value="Unassembled WGS sequence"/>
</dbReference>
<comment type="cofactor">
    <cofactor evidence="1 12 15">
        <name>Mg(2+)</name>
        <dbReference type="ChEBI" id="CHEBI:18420"/>
    </cofactor>
</comment>
<feature type="domain" description="PEP-utilising enzyme C-terminal" evidence="17">
    <location>
        <begin position="516"/>
        <end position="872"/>
    </location>
</feature>
<evidence type="ECO:0000256" key="9">
    <source>
        <dbReference type="ARBA" id="ARBA00022777"/>
    </source>
</evidence>
<dbReference type="GO" id="GO:0005524">
    <property type="term" value="F:ATP binding"/>
    <property type="evidence" value="ECO:0007669"/>
    <property type="project" value="UniProtKB-UniRule"/>
</dbReference>
<dbReference type="EC" id="2.7.9.1" evidence="4 12"/>
<dbReference type="GO" id="GO:0016301">
    <property type="term" value="F:kinase activity"/>
    <property type="evidence" value="ECO:0007669"/>
    <property type="project" value="UniProtKB-UniRule"/>
</dbReference>
<feature type="binding site" evidence="14">
    <location>
        <position position="605"/>
    </location>
    <ligand>
        <name>substrate</name>
    </ligand>
</feature>
<feature type="active site" description="Proton donor" evidence="13">
    <location>
        <position position="834"/>
    </location>
</feature>
<dbReference type="Gene3D" id="3.20.20.60">
    <property type="entry name" value="Phosphoenolpyruvate-binding domains"/>
    <property type="match status" value="1"/>
</dbReference>
<dbReference type="SUPFAM" id="SSF51621">
    <property type="entry name" value="Phosphoenolpyruvate/pyruvate domain"/>
    <property type="match status" value="1"/>
</dbReference>
<gene>
    <name evidence="18" type="ORF">PQJ61_10590</name>
</gene>
<evidence type="ECO:0000313" key="19">
    <source>
        <dbReference type="Proteomes" id="UP001221217"/>
    </source>
</evidence>
<evidence type="ECO:0000256" key="4">
    <source>
        <dbReference type="ARBA" id="ARBA00011994"/>
    </source>
</evidence>
<comment type="function">
    <text evidence="2">Catalyzes the reversible phosphorylation of pyruvate and phosphate.</text>
</comment>
<evidence type="ECO:0000256" key="15">
    <source>
        <dbReference type="PIRSR" id="PIRSR000853-3"/>
    </source>
</evidence>
<evidence type="ECO:0000256" key="10">
    <source>
        <dbReference type="ARBA" id="ARBA00022840"/>
    </source>
</evidence>
<dbReference type="PROSITE" id="PS00370">
    <property type="entry name" value="PEP_ENZYMES_PHOS_SITE"/>
    <property type="match status" value="1"/>
</dbReference>